<dbReference type="InterPro" id="IPR006015">
    <property type="entry name" value="Universal_stress_UspA"/>
</dbReference>
<dbReference type="PANTHER" id="PTHR46268:SF6">
    <property type="entry name" value="UNIVERSAL STRESS PROTEIN UP12"/>
    <property type="match status" value="1"/>
</dbReference>
<dbReference type="InterPro" id="IPR006016">
    <property type="entry name" value="UspA"/>
</dbReference>
<comment type="similarity">
    <text evidence="1">Belongs to the universal stress protein A family.</text>
</comment>
<accession>A0ABY9IDC6</accession>
<proteinExistence type="inferred from homology"/>
<organism evidence="3 4">
    <name type="scientific">Streptomyces laculatispora</name>
    <dbReference type="NCBI Taxonomy" id="887464"/>
    <lineage>
        <taxon>Bacteria</taxon>
        <taxon>Bacillati</taxon>
        <taxon>Actinomycetota</taxon>
        <taxon>Actinomycetes</taxon>
        <taxon>Kitasatosporales</taxon>
        <taxon>Streptomycetaceae</taxon>
        <taxon>Streptomyces</taxon>
    </lineage>
</organism>
<evidence type="ECO:0000259" key="2">
    <source>
        <dbReference type="Pfam" id="PF00582"/>
    </source>
</evidence>
<dbReference type="RefSeq" id="WP_306092145.1">
    <property type="nucleotide sequence ID" value="NZ_CP120992.1"/>
</dbReference>
<evidence type="ECO:0000256" key="1">
    <source>
        <dbReference type="ARBA" id="ARBA00008791"/>
    </source>
</evidence>
<keyword evidence="4" id="KW-1185">Reference proteome</keyword>
<gene>
    <name evidence="3" type="ORF">P8A22_36490</name>
</gene>
<feature type="domain" description="UspA" evidence="2">
    <location>
        <begin position="161"/>
        <end position="298"/>
    </location>
</feature>
<dbReference type="EMBL" id="CP120992">
    <property type="protein sequence ID" value="WLQ44912.1"/>
    <property type="molecule type" value="Genomic_DNA"/>
</dbReference>
<feature type="domain" description="UspA" evidence="2">
    <location>
        <begin position="17"/>
        <end position="148"/>
    </location>
</feature>
<dbReference type="PANTHER" id="PTHR46268">
    <property type="entry name" value="STRESS RESPONSE PROTEIN NHAX"/>
    <property type="match status" value="1"/>
</dbReference>
<dbReference type="Gene3D" id="3.40.50.620">
    <property type="entry name" value="HUPs"/>
    <property type="match status" value="2"/>
</dbReference>
<dbReference type="Pfam" id="PF00582">
    <property type="entry name" value="Usp"/>
    <property type="match status" value="2"/>
</dbReference>
<dbReference type="InterPro" id="IPR014729">
    <property type="entry name" value="Rossmann-like_a/b/a_fold"/>
</dbReference>
<evidence type="ECO:0000313" key="4">
    <source>
        <dbReference type="Proteomes" id="UP001229952"/>
    </source>
</evidence>
<name>A0ABY9IDC6_9ACTN</name>
<dbReference type="PRINTS" id="PR01438">
    <property type="entry name" value="UNVRSLSTRESS"/>
</dbReference>
<dbReference type="Proteomes" id="UP001229952">
    <property type="component" value="Chromosome"/>
</dbReference>
<protein>
    <submittedName>
        <fullName evidence="3">Universal stress protein</fullName>
    </submittedName>
</protein>
<sequence>MGDKAARREVRGMKHLVTVGVDGSPESRAAAVWGAKEASLREVPLRLVHVIDWPISPAVPRLDCDTAGRWADEALAAALEDVRRRHPHLEITTRYLSGRPAAALAVEAAGADLLVLGSRSLGSLLGFLVGTVGTATLVATETPVTLVRVADVPEDADPNRYGEMIVGVDIHEAPDKVLAFAFEEAARRSCALRAIHSWKLPRAYRSFPNVDPDNEREAGRSVAKMLDELLEPWRRKFPSVNVDQVALMGPAGPHLVQASADADLVVVGRHLRRSPLGAHLGPVAHAVLHHAAAPVAVVAHS</sequence>
<reference evidence="3 4" key="1">
    <citation type="submission" date="2023-03" db="EMBL/GenBank/DDBJ databases">
        <title>Isolation and description of six Streptomyces strains from soil environments, able to metabolize different microbial glucans.</title>
        <authorList>
            <person name="Widen T."/>
            <person name="Larsbrink J."/>
        </authorList>
    </citation>
    <scope>NUCLEOTIDE SEQUENCE [LARGE SCALE GENOMIC DNA]</scope>
    <source>
        <strain evidence="3 4">Mut2</strain>
    </source>
</reference>
<dbReference type="SUPFAM" id="SSF52402">
    <property type="entry name" value="Adenine nucleotide alpha hydrolases-like"/>
    <property type="match status" value="2"/>
</dbReference>
<evidence type="ECO:0000313" key="3">
    <source>
        <dbReference type="EMBL" id="WLQ44912.1"/>
    </source>
</evidence>